<accession>A0A8X6MG82</accession>
<proteinExistence type="predicted"/>
<evidence type="ECO:0000313" key="2">
    <source>
        <dbReference type="EMBL" id="GFS49483.1"/>
    </source>
</evidence>
<evidence type="ECO:0000313" key="3">
    <source>
        <dbReference type="Proteomes" id="UP000887013"/>
    </source>
</evidence>
<feature type="compositionally biased region" description="Polar residues" evidence="1">
    <location>
        <begin position="14"/>
        <end position="27"/>
    </location>
</feature>
<sequence>MTEDTSIPPPVSMPQISRDSRVNQSENASSGHVIVLAIMLRSSRALMVSKPLPELVESRRRSVRNHVMPEQNTGVVHLGENERIQKRREIYRSSRKKTPRFWSAACRSEQIGKYG</sequence>
<dbReference type="EMBL" id="BMAW01045360">
    <property type="protein sequence ID" value="GFS49483.1"/>
    <property type="molecule type" value="Genomic_DNA"/>
</dbReference>
<reference evidence="2" key="1">
    <citation type="submission" date="2020-08" db="EMBL/GenBank/DDBJ databases">
        <title>Multicomponent nature underlies the extraordinary mechanical properties of spider dragline silk.</title>
        <authorList>
            <person name="Kono N."/>
            <person name="Nakamura H."/>
            <person name="Mori M."/>
            <person name="Yoshida Y."/>
            <person name="Ohtoshi R."/>
            <person name="Malay A.D."/>
            <person name="Moran D.A.P."/>
            <person name="Tomita M."/>
            <person name="Numata K."/>
            <person name="Arakawa K."/>
        </authorList>
    </citation>
    <scope>NUCLEOTIDE SEQUENCE</scope>
</reference>
<gene>
    <name evidence="2" type="ORF">NPIL_411561</name>
</gene>
<dbReference type="AlphaFoldDB" id="A0A8X6MG82"/>
<comment type="caution">
    <text evidence="2">The sequence shown here is derived from an EMBL/GenBank/DDBJ whole genome shotgun (WGS) entry which is preliminary data.</text>
</comment>
<keyword evidence="3" id="KW-1185">Reference proteome</keyword>
<protein>
    <submittedName>
        <fullName evidence="2">Uncharacterized protein</fullName>
    </submittedName>
</protein>
<feature type="region of interest" description="Disordered" evidence="1">
    <location>
        <begin position="1"/>
        <end position="27"/>
    </location>
</feature>
<evidence type="ECO:0000256" key="1">
    <source>
        <dbReference type="SAM" id="MobiDB-lite"/>
    </source>
</evidence>
<name>A0A8X6MG82_NEPPI</name>
<organism evidence="2 3">
    <name type="scientific">Nephila pilipes</name>
    <name type="common">Giant wood spider</name>
    <name type="synonym">Nephila maculata</name>
    <dbReference type="NCBI Taxonomy" id="299642"/>
    <lineage>
        <taxon>Eukaryota</taxon>
        <taxon>Metazoa</taxon>
        <taxon>Ecdysozoa</taxon>
        <taxon>Arthropoda</taxon>
        <taxon>Chelicerata</taxon>
        <taxon>Arachnida</taxon>
        <taxon>Araneae</taxon>
        <taxon>Araneomorphae</taxon>
        <taxon>Entelegynae</taxon>
        <taxon>Araneoidea</taxon>
        <taxon>Nephilidae</taxon>
        <taxon>Nephila</taxon>
    </lineage>
</organism>
<dbReference type="Proteomes" id="UP000887013">
    <property type="component" value="Unassembled WGS sequence"/>
</dbReference>